<accession>A0A8S5S806</accession>
<keyword evidence="1" id="KW-1133">Transmembrane helix</keyword>
<evidence type="ECO:0000256" key="1">
    <source>
        <dbReference type="SAM" id="Phobius"/>
    </source>
</evidence>
<dbReference type="EMBL" id="BK032547">
    <property type="protein sequence ID" value="DAF46939.1"/>
    <property type="molecule type" value="Genomic_DNA"/>
</dbReference>
<evidence type="ECO:0000313" key="2">
    <source>
        <dbReference type="EMBL" id="DAF46939.1"/>
    </source>
</evidence>
<organism evidence="2">
    <name type="scientific">Siphoviridae sp. ctBAZ2</name>
    <dbReference type="NCBI Taxonomy" id="2827801"/>
    <lineage>
        <taxon>Viruses</taxon>
        <taxon>Duplodnaviria</taxon>
        <taxon>Heunggongvirae</taxon>
        <taxon>Uroviricota</taxon>
        <taxon>Caudoviricetes</taxon>
    </lineage>
</organism>
<sequence length="58" mass="6274">MNSKRILLIAFNAFVLGTVISMISTGTNWDSTAAHVLSAFSLGLNILFLEYIGLKGDK</sequence>
<feature type="transmembrane region" description="Helical" evidence="1">
    <location>
        <begin position="7"/>
        <end position="27"/>
    </location>
</feature>
<name>A0A8S5S806_9CAUD</name>
<keyword evidence="1" id="KW-0812">Transmembrane</keyword>
<protein>
    <submittedName>
        <fullName evidence="2">Uncharacterized protein</fullName>
    </submittedName>
</protein>
<keyword evidence="1" id="KW-0472">Membrane</keyword>
<reference evidence="2" key="1">
    <citation type="journal article" date="2021" name="Proc. Natl. Acad. Sci. U.S.A.">
        <title>A Catalog of Tens of Thousands of Viruses from Human Metagenomes Reveals Hidden Associations with Chronic Diseases.</title>
        <authorList>
            <person name="Tisza M.J."/>
            <person name="Buck C.B."/>
        </authorList>
    </citation>
    <scope>NUCLEOTIDE SEQUENCE</scope>
    <source>
        <strain evidence="2">CtBAZ2</strain>
    </source>
</reference>
<proteinExistence type="predicted"/>
<feature type="transmembrane region" description="Helical" evidence="1">
    <location>
        <begin position="33"/>
        <end position="54"/>
    </location>
</feature>